<dbReference type="CDD" id="cd01998">
    <property type="entry name" value="MnmA_TRMU-like"/>
    <property type="match status" value="1"/>
</dbReference>
<dbReference type="RefSeq" id="WP_013738909.1">
    <property type="nucleotide sequence ID" value="NC_015436.1"/>
</dbReference>
<dbReference type="InterPro" id="IPR004506">
    <property type="entry name" value="MnmA-like"/>
</dbReference>
<dbReference type="KEGG" id="scc:Spico_0283"/>
<dbReference type="Gene3D" id="3.40.50.620">
    <property type="entry name" value="HUPs"/>
    <property type="match status" value="1"/>
</dbReference>
<keyword evidence="3 9" id="KW-0819">tRNA processing</keyword>
<dbReference type="NCBIfam" id="TIGR00420">
    <property type="entry name" value="trmU"/>
    <property type="match status" value="1"/>
</dbReference>
<dbReference type="PANTHER" id="PTHR11933:SF5">
    <property type="entry name" value="MITOCHONDRIAL TRNA-SPECIFIC 2-THIOURIDYLASE 1"/>
    <property type="match status" value="1"/>
</dbReference>
<dbReference type="InterPro" id="IPR014729">
    <property type="entry name" value="Rossmann-like_a/b/a_fold"/>
</dbReference>
<evidence type="ECO:0000313" key="12">
    <source>
        <dbReference type="EMBL" id="AEC01513.1"/>
    </source>
</evidence>
<feature type="domain" description="tRNA-specific 2-thiouridylase MnmA-like central" evidence="11">
    <location>
        <begin position="219"/>
        <end position="271"/>
    </location>
</feature>
<keyword evidence="7" id="KW-1015">Disulfide bond</keyword>
<keyword evidence="5 9" id="KW-0067">ATP-binding</keyword>
<comment type="caution">
    <text evidence="9">Lacks conserved residue(s) required for the propagation of feature annotation.</text>
</comment>
<dbReference type="FunFam" id="2.30.30.280:FF:000001">
    <property type="entry name" value="tRNA-specific 2-thiouridylase MnmA"/>
    <property type="match status" value="1"/>
</dbReference>
<comment type="subcellular location">
    <subcellularLocation>
        <location evidence="9">Cytoplasm</location>
    </subcellularLocation>
</comment>
<feature type="domain" description="tRNA-specific 2-thiouridylase MnmA-like C-terminal" evidence="10">
    <location>
        <begin position="280"/>
        <end position="353"/>
    </location>
</feature>
<dbReference type="InterPro" id="IPR046884">
    <property type="entry name" value="MnmA-like_central"/>
</dbReference>
<feature type="site" description="Interaction with tRNA" evidence="9">
    <location>
        <position position="337"/>
    </location>
</feature>
<dbReference type="Pfam" id="PF20259">
    <property type="entry name" value="tRNA_Me_trans_M"/>
    <property type="match status" value="1"/>
</dbReference>
<feature type="binding site" evidence="9">
    <location>
        <begin position="6"/>
        <end position="13"/>
    </location>
    <ligand>
        <name>ATP</name>
        <dbReference type="ChEBI" id="CHEBI:30616"/>
    </ligand>
</feature>
<dbReference type="InterPro" id="IPR046885">
    <property type="entry name" value="MnmA-like_C"/>
</dbReference>
<dbReference type="SUPFAM" id="SSF52402">
    <property type="entry name" value="Adenine nucleotide alpha hydrolases-like"/>
    <property type="match status" value="1"/>
</dbReference>
<gene>
    <name evidence="9" type="primary">mnmA</name>
    <name evidence="12" type="ordered locus">Spico_0283</name>
</gene>
<dbReference type="GO" id="GO:0000049">
    <property type="term" value="F:tRNA binding"/>
    <property type="evidence" value="ECO:0007669"/>
    <property type="project" value="UniProtKB-KW"/>
</dbReference>
<feature type="binding site" evidence="9">
    <location>
        <position position="32"/>
    </location>
    <ligand>
        <name>ATP</name>
        <dbReference type="ChEBI" id="CHEBI:30616"/>
    </ligand>
</feature>
<evidence type="ECO:0000256" key="2">
    <source>
        <dbReference type="ARBA" id="ARBA00022679"/>
    </source>
</evidence>
<feature type="binding site" evidence="9">
    <location>
        <position position="131"/>
    </location>
    <ligand>
        <name>ATP</name>
        <dbReference type="ChEBI" id="CHEBI:30616"/>
    </ligand>
</feature>
<evidence type="ECO:0000256" key="4">
    <source>
        <dbReference type="ARBA" id="ARBA00022741"/>
    </source>
</evidence>
<keyword evidence="4 9" id="KW-0547">Nucleotide-binding</keyword>
<dbReference type="NCBIfam" id="NF001138">
    <property type="entry name" value="PRK00143.1"/>
    <property type="match status" value="1"/>
</dbReference>
<keyword evidence="1 9" id="KW-0820">tRNA-binding</keyword>
<feature type="active site" description="Nucleophile" evidence="9">
    <location>
        <position position="105"/>
    </location>
</feature>
<evidence type="ECO:0000256" key="5">
    <source>
        <dbReference type="ARBA" id="ARBA00022840"/>
    </source>
</evidence>
<proteinExistence type="inferred from homology"/>
<dbReference type="HOGENOM" id="CLU_035188_0_0_12"/>
<evidence type="ECO:0000256" key="8">
    <source>
        <dbReference type="ARBA" id="ARBA00051542"/>
    </source>
</evidence>
<dbReference type="InterPro" id="IPR023382">
    <property type="entry name" value="MnmA-like_central_sf"/>
</dbReference>
<feature type="site" description="Interaction with tRNA" evidence="9">
    <location>
        <position position="132"/>
    </location>
</feature>
<keyword evidence="2 9" id="KW-0808">Transferase</keyword>
<keyword evidence="9" id="KW-0963">Cytoplasm</keyword>
<dbReference type="AlphaFoldDB" id="F4GH38"/>
<dbReference type="EMBL" id="CP002659">
    <property type="protein sequence ID" value="AEC01513.1"/>
    <property type="molecule type" value="Genomic_DNA"/>
</dbReference>
<dbReference type="GO" id="GO:0005737">
    <property type="term" value="C:cytoplasm"/>
    <property type="evidence" value="ECO:0007669"/>
    <property type="project" value="UniProtKB-SubCell"/>
</dbReference>
<name>F4GH38_PARC1</name>
<evidence type="ECO:0000313" key="13">
    <source>
        <dbReference type="Proteomes" id="UP000007939"/>
    </source>
</evidence>
<evidence type="ECO:0000256" key="3">
    <source>
        <dbReference type="ARBA" id="ARBA00022694"/>
    </source>
</evidence>
<dbReference type="STRING" id="760011.Spico_0283"/>
<dbReference type="Gene3D" id="2.40.30.10">
    <property type="entry name" value="Translation factors"/>
    <property type="match status" value="1"/>
</dbReference>
<comment type="similarity">
    <text evidence="9">Belongs to the MnmA/TRMU family.</text>
</comment>
<dbReference type="PANTHER" id="PTHR11933">
    <property type="entry name" value="TRNA 5-METHYLAMINOMETHYL-2-THIOURIDYLATE -METHYLTRANSFERASE"/>
    <property type="match status" value="1"/>
</dbReference>
<evidence type="ECO:0000259" key="11">
    <source>
        <dbReference type="Pfam" id="PF20259"/>
    </source>
</evidence>
<dbReference type="GO" id="GO:0103016">
    <property type="term" value="F:tRNA-uridine 2-sulfurtransferase activity"/>
    <property type="evidence" value="ECO:0007669"/>
    <property type="project" value="UniProtKB-EC"/>
</dbReference>
<dbReference type="eggNOG" id="COG0482">
    <property type="taxonomic scope" value="Bacteria"/>
</dbReference>
<dbReference type="HAMAP" id="MF_00144">
    <property type="entry name" value="tRNA_thiouridyl_MnmA"/>
    <property type="match status" value="1"/>
</dbReference>
<accession>F4GH38</accession>
<reference evidence="12 13" key="2">
    <citation type="journal article" date="2012" name="Stand. Genomic Sci.">
        <title>Complete genome sequence of the termite hindgut bacterium Spirochaeta coccoides type strain (SPN1(T)), reclassification in the genus Sphaerochaeta as Sphaerochaeta coccoides comb. nov. and emendations of the family Spirochaetaceae and the genus Sphaerochaeta.</title>
        <authorList>
            <person name="Abt B."/>
            <person name="Han C."/>
            <person name="Scheuner C."/>
            <person name="Lu M."/>
            <person name="Lapidus A."/>
            <person name="Nolan M."/>
            <person name="Lucas S."/>
            <person name="Hammon N."/>
            <person name="Deshpande S."/>
            <person name="Cheng J.F."/>
            <person name="Tapia R."/>
            <person name="Goodwin L.A."/>
            <person name="Pitluck S."/>
            <person name="Liolios K."/>
            <person name="Pagani I."/>
            <person name="Ivanova N."/>
            <person name="Mavromatis K."/>
            <person name="Mikhailova N."/>
            <person name="Huntemann M."/>
            <person name="Pati A."/>
            <person name="Chen A."/>
            <person name="Palaniappan K."/>
            <person name="Land M."/>
            <person name="Hauser L."/>
            <person name="Brambilla E.M."/>
            <person name="Rohde M."/>
            <person name="Spring S."/>
            <person name="Gronow S."/>
            <person name="Goker M."/>
            <person name="Woyke T."/>
            <person name="Bristow J."/>
            <person name="Eisen J.A."/>
            <person name="Markowitz V."/>
            <person name="Hugenholtz P."/>
            <person name="Kyrpides N.C."/>
            <person name="Klenk H.P."/>
            <person name="Detter J.C."/>
        </authorList>
    </citation>
    <scope>NUCLEOTIDE SEQUENCE [LARGE SCALE GENOMIC DNA]</scope>
    <source>
        <strain evidence="13">ATCC BAA-1237 / DSM 17374 / SPN1</strain>
    </source>
</reference>
<evidence type="ECO:0000256" key="7">
    <source>
        <dbReference type="ARBA" id="ARBA00023157"/>
    </source>
</evidence>
<dbReference type="Gene3D" id="2.30.30.280">
    <property type="entry name" value="Adenine nucleotide alpha hydrolases-like domains"/>
    <property type="match status" value="1"/>
</dbReference>
<sequence>MKILVGMSGGIDSSVAAWLLKQQGYEVIGATMSIWKEGTPYNGPAGNSCYQPETQEELAEIQEICRKIGIPHVVVDCQDMYEDIVLKNFRAEYLAGRTPNPCVWCNSKIKFGALIDFARKSGIEFDKFATGHYARVDFDKKTGRYRLRRAVDLHKDQTYFLHRLTQEQLSSVIFPLGDMLKKDVRKIDEEQGFHAVGQEESQDFYCGDYTDLLGVVPGKGNIIDRQGTVMGTHTGVWNYTIGQRKGLGIASDRPLYVVELRPGSNEVVVGHEEDTLHTRVVIEDLSWSAVAALDTPRECVARIRSASNPQMAMVSPGEDNTLVISFTGAVKAATPGQSLVVYDGDTVLCGGIISSAR</sequence>
<evidence type="ECO:0000256" key="6">
    <source>
        <dbReference type="ARBA" id="ARBA00022884"/>
    </source>
</evidence>
<evidence type="ECO:0000259" key="10">
    <source>
        <dbReference type="Pfam" id="PF20258"/>
    </source>
</evidence>
<dbReference type="Proteomes" id="UP000007939">
    <property type="component" value="Chromosome"/>
</dbReference>
<evidence type="ECO:0000256" key="1">
    <source>
        <dbReference type="ARBA" id="ARBA00022555"/>
    </source>
</evidence>
<keyword evidence="13" id="KW-1185">Reference proteome</keyword>
<comment type="catalytic activity">
    <reaction evidence="8 9">
        <text>S-sulfanyl-L-cysteinyl-[protein] + uridine(34) in tRNA + AH2 + ATP = 2-thiouridine(34) in tRNA + L-cysteinyl-[protein] + A + AMP + diphosphate + H(+)</text>
        <dbReference type="Rhea" id="RHEA:47032"/>
        <dbReference type="Rhea" id="RHEA-COMP:10131"/>
        <dbReference type="Rhea" id="RHEA-COMP:11726"/>
        <dbReference type="Rhea" id="RHEA-COMP:11727"/>
        <dbReference type="Rhea" id="RHEA-COMP:11728"/>
        <dbReference type="ChEBI" id="CHEBI:13193"/>
        <dbReference type="ChEBI" id="CHEBI:15378"/>
        <dbReference type="ChEBI" id="CHEBI:17499"/>
        <dbReference type="ChEBI" id="CHEBI:29950"/>
        <dbReference type="ChEBI" id="CHEBI:30616"/>
        <dbReference type="ChEBI" id="CHEBI:33019"/>
        <dbReference type="ChEBI" id="CHEBI:61963"/>
        <dbReference type="ChEBI" id="CHEBI:65315"/>
        <dbReference type="ChEBI" id="CHEBI:87170"/>
        <dbReference type="ChEBI" id="CHEBI:456215"/>
        <dbReference type="EC" id="2.8.1.13"/>
    </reaction>
</comment>
<reference evidence="13" key="1">
    <citation type="submission" date="2011-04" db="EMBL/GenBank/DDBJ databases">
        <title>The complete genome of Spirochaeta coccoides DSM 17374.</title>
        <authorList>
            <person name="Lucas S."/>
            <person name="Copeland A."/>
            <person name="Lapidus A."/>
            <person name="Bruce D."/>
            <person name="Goodwin L."/>
            <person name="Pitluck S."/>
            <person name="Peters L."/>
            <person name="Kyrpides N."/>
            <person name="Mavromatis K."/>
            <person name="Pagani I."/>
            <person name="Ivanova N."/>
            <person name="Ovchinnikova G."/>
            <person name="Lu M."/>
            <person name="Detter J.C."/>
            <person name="Tapia R."/>
            <person name="Han C."/>
            <person name="Land M."/>
            <person name="Hauser L."/>
            <person name="Markowitz V."/>
            <person name="Cheng J.-F."/>
            <person name="Hugenholtz P."/>
            <person name="Woyke T."/>
            <person name="Wu D."/>
            <person name="Spring S."/>
            <person name="Schroeder M."/>
            <person name="Brambilla E."/>
            <person name="Klenk H.-P."/>
            <person name="Eisen J.A."/>
        </authorList>
    </citation>
    <scope>NUCLEOTIDE SEQUENCE [LARGE SCALE GENOMIC DNA]</scope>
    <source>
        <strain evidence="13">ATCC BAA-1237 / DSM 17374 / SPN1</strain>
    </source>
</reference>
<feature type="region of interest" description="Interaction with tRNA" evidence="9">
    <location>
        <begin position="155"/>
        <end position="157"/>
    </location>
</feature>
<protein>
    <recommendedName>
        <fullName evidence="9">tRNA-specific 2-thiouridylase MnmA</fullName>
        <ecNumber evidence="9">2.8.1.13</ecNumber>
    </recommendedName>
</protein>
<evidence type="ECO:0000256" key="9">
    <source>
        <dbReference type="HAMAP-Rule" id="MF_00144"/>
    </source>
</evidence>
<dbReference type="Pfam" id="PF20258">
    <property type="entry name" value="tRNA_Me_trans_C"/>
    <property type="match status" value="1"/>
</dbReference>
<comment type="function">
    <text evidence="9">Catalyzes the 2-thiolation of uridine at the wobble position (U34) of tRNA, leading to the formation of s(2)U34.</text>
</comment>
<dbReference type="EC" id="2.8.1.13" evidence="9"/>
<keyword evidence="6 9" id="KW-0694">RNA-binding</keyword>
<dbReference type="GO" id="GO:0005524">
    <property type="term" value="F:ATP binding"/>
    <property type="evidence" value="ECO:0007669"/>
    <property type="project" value="UniProtKB-KW"/>
</dbReference>
<dbReference type="OrthoDB" id="9800696at2"/>
<organism evidence="12 13">
    <name type="scientific">Parasphaerochaeta coccoides (strain ATCC BAA-1237 / DSM 17374 / SPN1)</name>
    <name type="common">Sphaerochaeta coccoides</name>
    <dbReference type="NCBI Taxonomy" id="760011"/>
    <lineage>
        <taxon>Bacteria</taxon>
        <taxon>Pseudomonadati</taxon>
        <taxon>Spirochaetota</taxon>
        <taxon>Spirochaetia</taxon>
        <taxon>Spirochaetales</taxon>
        <taxon>Sphaerochaetaceae</taxon>
        <taxon>Parasphaerochaeta</taxon>
    </lineage>
</organism>
<dbReference type="GO" id="GO:0002143">
    <property type="term" value="P:tRNA wobble position uridine thiolation"/>
    <property type="evidence" value="ECO:0007669"/>
    <property type="project" value="TreeGrafter"/>
</dbReference>
<dbReference type="Pfam" id="PF03054">
    <property type="entry name" value="tRNA_Me_trans"/>
    <property type="match status" value="1"/>
</dbReference>